<dbReference type="InterPro" id="IPR010559">
    <property type="entry name" value="Sig_transdc_His_kin_internal"/>
</dbReference>
<keyword evidence="1" id="KW-0472">Membrane</keyword>
<keyword evidence="3" id="KW-0418">Kinase</keyword>
<dbReference type="Proteomes" id="UP001597459">
    <property type="component" value="Unassembled WGS sequence"/>
</dbReference>
<dbReference type="PANTHER" id="PTHR34220:SF7">
    <property type="entry name" value="SENSOR HISTIDINE KINASE YPDA"/>
    <property type="match status" value="1"/>
</dbReference>
<dbReference type="InterPro" id="IPR050640">
    <property type="entry name" value="Bact_2-comp_sensor_kinase"/>
</dbReference>
<dbReference type="InterPro" id="IPR011990">
    <property type="entry name" value="TPR-like_helical_dom_sf"/>
</dbReference>
<dbReference type="EC" id="2.7.13.3" evidence="3"/>
<evidence type="ECO:0000259" key="2">
    <source>
        <dbReference type="Pfam" id="PF06580"/>
    </source>
</evidence>
<accession>A0ABW5NAJ0</accession>
<keyword evidence="1" id="KW-1133">Transmembrane helix</keyword>
<dbReference type="Gene3D" id="1.25.40.10">
    <property type="entry name" value="Tetratricopeptide repeat domain"/>
    <property type="match status" value="1"/>
</dbReference>
<sequence length="598" mass="69910">MTLKRPFKAAKFNHFEKALKSDTTLIGWTYFYTRKAYFYQINRRHDSTLYYANKAIMVYEKLKTPPKSEINYAIISYYIKGVMLNKKKEYSASTRNLINALKIVDVYSPAHNYKGYIAYLIASNQHLLGDAKLRYKYARIALEDTTFKKLSKDYGGGYQFLAFTKEDAKEYDSAVYYHRQALSFVKKINNTRSIIASHNNLGHLFLLKENKDSVRYHFNRANELLKQFGLDSLEEGTVYQDKFVKANMAYLDILEGNFVEAEMKLNEVLKSLESKKIDNYTKELKNTCYDYLIECYYKKKDFKSIIAVSDKKDELLKAYENEFVAGKLQELETIYDVEKKKKRIAVLSEKNKEQEIIVSQQKIIIGVIGGSFILLCLTGYLYIRERRLKTNYEKILLEHKLLRSQMNPHFLFNALSTLCNMIREQSKDSIPYINKLSQLLRMILKNSRQDFITLEEEKQLLQDYLDLESNFKNNFAFELKISEELDEEMTCIPPMLVQPFVENAIQHGISGLSKKGVIHVHIKKAEKEETLHCIIKDNGKGYYSSKKNSKETSFSEAIVKERLAVFKKEFNTNCRFEVLLGNETGTEIHLFMPFVMDE</sequence>
<gene>
    <name evidence="3" type="ORF">ACFSTE_11415</name>
</gene>
<organism evidence="3 4">
    <name type="scientific">Aquimarina hainanensis</name>
    <dbReference type="NCBI Taxonomy" id="1578017"/>
    <lineage>
        <taxon>Bacteria</taxon>
        <taxon>Pseudomonadati</taxon>
        <taxon>Bacteroidota</taxon>
        <taxon>Flavobacteriia</taxon>
        <taxon>Flavobacteriales</taxon>
        <taxon>Flavobacteriaceae</taxon>
        <taxon>Aquimarina</taxon>
    </lineage>
</organism>
<evidence type="ECO:0000256" key="1">
    <source>
        <dbReference type="SAM" id="Phobius"/>
    </source>
</evidence>
<keyword evidence="1" id="KW-0812">Transmembrane</keyword>
<keyword evidence="3" id="KW-0808">Transferase</keyword>
<proteinExistence type="predicted"/>
<dbReference type="PANTHER" id="PTHR34220">
    <property type="entry name" value="SENSOR HISTIDINE KINASE YPDA"/>
    <property type="match status" value="1"/>
</dbReference>
<dbReference type="GO" id="GO:0004673">
    <property type="term" value="F:protein histidine kinase activity"/>
    <property type="evidence" value="ECO:0007669"/>
    <property type="project" value="UniProtKB-EC"/>
</dbReference>
<protein>
    <submittedName>
        <fullName evidence="3">Sensor histidine kinase</fullName>
        <ecNumber evidence="3">2.7.13.3</ecNumber>
    </submittedName>
</protein>
<dbReference type="EMBL" id="JBHULX010000021">
    <property type="protein sequence ID" value="MFD2591435.1"/>
    <property type="molecule type" value="Genomic_DNA"/>
</dbReference>
<dbReference type="Pfam" id="PF06580">
    <property type="entry name" value="His_kinase"/>
    <property type="match status" value="1"/>
</dbReference>
<dbReference type="RefSeq" id="WP_378298152.1">
    <property type="nucleotide sequence ID" value="NZ_JBHULX010000021.1"/>
</dbReference>
<evidence type="ECO:0000313" key="4">
    <source>
        <dbReference type="Proteomes" id="UP001597459"/>
    </source>
</evidence>
<feature type="domain" description="Signal transduction histidine kinase internal region" evidence="2">
    <location>
        <begin position="398"/>
        <end position="469"/>
    </location>
</feature>
<dbReference type="Gene3D" id="3.30.565.10">
    <property type="entry name" value="Histidine kinase-like ATPase, C-terminal domain"/>
    <property type="match status" value="1"/>
</dbReference>
<name>A0ABW5NAJ0_9FLAO</name>
<dbReference type="InterPro" id="IPR036890">
    <property type="entry name" value="HATPase_C_sf"/>
</dbReference>
<reference evidence="4" key="1">
    <citation type="journal article" date="2019" name="Int. J. Syst. Evol. Microbiol.">
        <title>The Global Catalogue of Microorganisms (GCM) 10K type strain sequencing project: providing services to taxonomists for standard genome sequencing and annotation.</title>
        <authorList>
            <consortium name="The Broad Institute Genomics Platform"/>
            <consortium name="The Broad Institute Genome Sequencing Center for Infectious Disease"/>
            <person name="Wu L."/>
            <person name="Ma J."/>
        </authorList>
    </citation>
    <scope>NUCLEOTIDE SEQUENCE [LARGE SCALE GENOMIC DNA]</scope>
    <source>
        <strain evidence="4">KCTC 42423</strain>
    </source>
</reference>
<feature type="transmembrane region" description="Helical" evidence="1">
    <location>
        <begin position="363"/>
        <end position="383"/>
    </location>
</feature>
<dbReference type="SUPFAM" id="SSF55874">
    <property type="entry name" value="ATPase domain of HSP90 chaperone/DNA topoisomerase II/histidine kinase"/>
    <property type="match status" value="1"/>
</dbReference>
<evidence type="ECO:0000313" key="3">
    <source>
        <dbReference type="EMBL" id="MFD2591435.1"/>
    </source>
</evidence>
<dbReference type="SUPFAM" id="SSF48452">
    <property type="entry name" value="TPR-like"/>
    <property type="match status" value="1"/>
</dbReference>
<keyword evidence="4" id="KW-1185">Reference proteome</keyword>
<comment type="caution">
    <text evidence="3">The sequence shown here is derived from an EMBL/GenBank/DDBJ whole genome shotgun (WGS) entry which is preliminary data.</text>
</comment>